<comment type="caution">
    <text evidence="1">The sequence shown here is derived from an EMBL/GenBank/DDBJ whole genome shotgun (WGS) entry which is preliminary data.</text>
</comment>
<proteinExistence type="predicted"/>
<accession>A0ABV2D4B6</accession>
<dbReference type="SUPFAM" id="SSF102588">
    <property type="entry name" value="LmbE-like"/>
    <property type="match status" value="1"/>
</dbReference>
<reference evidence="1 2" key="1">
    <citation type="submission" date="2024-07" db="EMBL/GenBank/DDBJ databases">
        <title>Novosphingobium kalidii RD2P27.</title>
        <authorList>
            <person name="Sun J.-Q."/>
        </authorList>
    </citation>
    <scope>NUCLEOTIDE SEQUENCE [LARGE SCALE GENOMIC DNA]</scope>
    <source>
        <strain evidence="1 2">RD2P27</strain>
    </source>
</reference>
<dbReference type="Gene3D" id="3.40.50.10320">
    <property type="entry name" value="LmbE-like"/>
    <property type="match status" value="1"/>
</dbReference>
<dbReference type="InterPro" id="IPR024078">
    <property type="entry name" value="LmbE-like_dom_sf"/>
</dbReference>
<dbReference type="PANTHER" id="PTHR12993:SF11">
    <property type="entry name" value="N-ACETYLGLUCOSAMINYL-PHOSPHATIDYLINOSITOL DE-N-ACETYLASE"/>
    <property type="match status" value="1"/>
</dbReference>
<keyword evidence="2" id="KW-1185">Reference proteome</keyword>
<protein>
    <submittedName>
        <fullName evidence="1">PIG-L deacetylase family protein</fullName>
    </submittedName>
</protein>
<dbReference type="EMBL" id="JBEWLY010000023">
    <property type="protein sequence ID" value="MET1756693.1"/>
    <property type="molecule type" value="Genomic_DNA"/>
</dbReference>
<dbReference type="PANTHER" id="PTHR12993">
    <property type="entry name" value="N-ACETYLGLUCOSAMINYL-PHOSPHATIDYLINOSITOL DE-N-ACETYLASE-RELATED"/>
    <property type="match status" value="1"/>
</dbReference>
<organism evidence="1 2">
    <name type="scientific">Novosphingobium kalidii</name>
    <dbReference type="NCBI Taxonomy" id="3230299"/>
    <lineage>
        <taxon>Bacteria</taxon>
        <taxon>Pseudomonadati</taxon>
        <taxon>Pseudomonadota</taxon>
        <taxon>Alphaproteobacteria</taxon>
        <taxon>Sphingomonadales</taxon>
        <taxon>Sphingomonadaceae</taxon>
        <taxon>Novosphingobium</taxon>
    </lineage>
</organism>
<sequence length="226" mass="24830">MTLTLMKRVAIVAPHPDDEILGCGGTMARLIAEGAHVEVVVVTRGQPPRFQAEFVEQVRRETLAAHRLMGVANTRFLDLPAAELDQLSQSSLNQAIDGALAAIQPDTIFIPFLGDIHADHQAVFNAALVYGRPRSPDAPTRVLAYETLSETNWWAPGITPGFLPNVFIDISETLEKKLVAFSEFQSQVKALPDERSPEIIRALAQVRGATVFRHAAEAFMLVRQII</sequence>
<dbReference type="InterPro" id="IPR003737">
    <property type="entry name" value="GlcNAc_PI_deacetylase-related"/>
</dbReference>
<dbReference type="RefSeq" id="WP_353985182.1">
    <property type="nucleotide sequence ID" value="NZ_JBEWLY010000023.1"/>
</dbReference>
<evidence type="ECO:0000313" key="1">
    <source>
        <dbReference type="EMBL" id="MET1756693.1"/>
    </source>
</evidence>
<name>A0ABV2D4B6_9SPHN</name>
<gene>
    <name evidence="1" type="ORF">ABVV53_14710</name>
</gene>
<dbReference type="Proteomes" id="UP001548713">
    <property type="component" value="Unassembled WGS sequence"/>
</dbReference>
<dbReference type="Pfam" id="PF02585">
    <property type="entry name" value="PIG-L"/>
    <property type="match status" value="1"/>
</dbReference>
<evidence type="ECO:0000313" key="2">
    <source>
        <dbReference type="Proteomes" id="UP001548713"/>
    </source>
</evidence>